<keyword evidence="5 13" id="KW-0349">Heme</keyword>
<evidence type="ECO:0000256" key="5">
    <source>
        <dbReference type="ARBA" id="ARBA00022617"/>
    </source>
</evidence>
<evidence type="ECO:0000256" key="14">
    <source>
        <dbReference type="SAM" id="Phobius"/>
    </source>
</evidence>
<comment type="similarity">
    <text evidence="4 13">Belongs to the cytochrome P450 family.</text>
</comment>
<evidence type="ECO:0000256" key="10">
    <source>
        <dbReference type="ARBA" id="ARBA00023004"/>
    </source>
</evidence>
<dbReference type="InterPro" id="IPR001128">
    <property type="entry name" value="Cyt_P450"/>
</dbReference>
<accession>A0ABQ8S457</accession>
<evidence type="ECO:0000313" key="16">
    <source>
        <dbReference type="Proteomes" id="UP001148838"/>
    </source>
</evidence>
<evidence type="ECO:0000256" key="1">
    <source>
        <dbReference type="ARBA" id="ARBA00001971"/>
    </source>
</evidence>
<dbReference type="CDD" id="cd11056">
    <property type="entry name" value="CYP6-like"/>
    <property type="match status" value="1"/>
</dbReference>
<evidence type="ECO:0000256" key="13">
    <source>
        <dbReference type="RuleBase" id="RU000461"/>
    </source>
</evidence>
<evidence type="ECO:0000256" key="12">
    <source>
        <dbReference type="ARBA" id="ARBA00023136"/>
    </source>
</evidence>
<dbReference type="InterPro" id="IPR050476">
    <property type="entry name" value="Insect_CytP450_Detox"/>
</dbReference>
<dbReference type="InterPro" id="IPR002401">
    <property type="entry name" value="Cyt_P450_E_grp-I"/>
</dbReference>
<keyword evidence="16" id="KW-1185">Reference proteome</keyword>
<dbReference type="Pfam" id="PF00067">
    <property type="entry name" value="p450"/>
    <property type="match status" value="1"/>
</dbReference>
<reference evidence="15 16" key="1">
    <citation type="journal article" date="2022" name="Allergy">
        <title>Genome assembly and annotation of Periplaneta americana reveal a comprehensive cockroach allergen profile.</title>
        <authorList>
            <person name="Wang L."/>
            <person name="Xiong Q."/>
            <person name="Saelim N."/>
            <person name="Wang L."/>
            <person name="Nong W."/>
            <person name="Wan A.T."/>
            <person name="Shi M."/>
            <person name="Liu X."/>
            <person name="Cao Q."/>
            <person name="Hui J.H.L."/>
            <person name="Sookrung N."/>
            <person name="Leung T.F."/>
            <person name="Tungtrongchitr A."/>
            <person name="Tsui S.K.W."/>
        </authorList>
    </citation>
    <scope>NUCLEOTIDE SEQUENCE [LARGE SCALE GENOMIC DNA]</scope>
    <source>
        <strain evidence="15">PWHHKU_190912</strain>
    </source>
</reference>
<keyword evidence="10 13" id="KW-0408">Iron</keyword>
<keyword evidence="9 13" id="KW-0560">Oxidoreductase</keyword>
<evidence type="ECO:0000256" key="11">
    <source>
        <dbReference type="ARBA" id="ARBA00023033"/>
    </source>
</evidence>
<organism evidence="15 16">
    <name type="scientific">Periplaneta americana</name>
    <name type="common">American cockroach</name>
    <name type="synonym">Blatta americana</name>
    <dbReference type="NCBI Taxonomy" id="6978"/>
    <lineage>
        <taxon>Eukaryota</taxon>
        <taxon>Metazoa</taxon>
        <taxon>Ecdysozoa</taxon>
        <taxon>Arthropoda</taxon>
        <taxon>Hexapoda</taxon>
        <taxon>Insecta</taxon>
        <taxon>Pterygota</taxon>
        <taxon>Neoptera</taxon>
        <taxon>Polyneoptera</taxon>
        <taxon>Dictyoptera</taxon>
        <taxon>Blattodea</taxon>
        <taxon>Blattoidea</taxon>
        <taxon>Blattidae</taxon>
        <taxon>Blattinae</taxon>
        <taxon>Periplaneta</taxon>
    </lineage>
</organism>
<keyword evidence="12 14" id="KW-0472">Membrane</keyword>
<dbReference type="EMBL" id="JAJSOF020000036">
    <property type="protein sequence ID" value="KAJ4428799.1"/>
    <property type="molecule type" value="Genomic_DNA"/>
</dbReference>
<keyword evidence="8" id="KW-0492">Microsome</keyword>
<evidence type="ECO:0000256" key="8">
    <source>
        <dbReference type="ARBA" id="ARBA00022848"/>
    </source>
</evidence>
<keyword evidence="6 13" id="KW-0479">Metal-binding</keyword>
<sequence>MLDSLSEWILAAGIVTLIAYVIGTWTHNHFYKMNVYHLKPIPFFGNMAPVVLRRLSFADFINDLYKRDPELIKLVTIKDFEFFLDHRNPFSEEIDPLLGKGLFNLKGQKWKDMRSTLSPAFTSSKMKTMFTLITECGEQLGDFLKTCIKDKNMPVEGCKIEREGDVLVVEMKDLFTRYTNDVIATSAFGIGCDSLKKPKNEFYEMGRDVTNFGGLRSLIFFGLMLSPKLMKLLNLKLMSNYAVNFFRSLVHDTMATREAKDIFRPDMIHLLMQAKKETVHPNGIEGKTPKPKWDADDLTAQAVNFFFAGFDAVSTLLCFASHLLATHPDVQSRLQKEIDETLEKDGGKLTYEAVHGMKYLDMVVSETLRLYPPAVATDRKCIKTYTIKCDPSCTLKPGQGIWIPVYGLHHDPKYFPNPEKFDPERFSDENKDSIKQCTYLPFGSGPRNCIGNRFTLMEAKIALVHLLTRFNLKVVSKTPIPIQITRRGFNMTVDGGFWLGIEQRAT</sequence>
<evidence type="ECO:0000256" key="3">
    <source>
        <dbReference type="ARBA" id="ARBA00004406"/>
    </source>
</evidence>
<dbReference type="InterPro" id="IPR036396">
    <property type="entry name" value="Cyt_P450_sf"/>
</dbReference>
<dbReference type="PRINTS" id="PR00385">
    <property type="entry name" value="P450"/>
</dbReference>
<protein>
    <submittedName>
        <fullName evidence="15">Cytochrome P450 9e2</fullName>
    </submittedName>
</protein>
<keyword evidence="11 13" id="KW-0503">Monooxygenase</keyword>
<dbReference type="SUPFAM" id="SSF48264">
    <property type="entry name" value="Cytochrome P450"/>
    <property type="match status" value="1"/>
</dbReference>
<dbReference type="PRINTS" id="PR00463">
    <property type="entry name" value="EP450I"/>
</dbReference>
<dbReference type="PANTHER" id="PTHR24292">
    <property type="entry name" value="CYTOCHROME P450"/>
    <property type="match status" value="1"/>
</dbReference>
<name>A0ABQ8S457_PERAM</name>
<proteinExistence type="inferred from homology"/>
<keyword evidence="7" id="KW-0256">Endoplasmic reticulum</keyword>
<comment type="subcellular location">
    <subcellularLocation>
        <location evidence="3">Endoplasmic reticulum membrane</location>
        <topology evidence="3">Peripheral membrane protein</topology>
    </subcellularLocation>
    <subcellularLocation>
        <location evidence="2">Microsome membrane</location>
        <topology evidence="2">Peripheral membrane protein</topology>
    </subcellularLocation>
</comment>
<feature type="transmembrane region" description="Helical" evidence="14">
    <location>
        <begin position="6"/>
        <end position="23"/>
    </location>
</feature>
<evidence type="ECO:0000256" key="7">
    <source>
        <dbReference type="ARBA" id="ARBA00022824"/>
    </source>
</evidence>
<comment type="cofactor">
    <cofactor evidence="1">
        <name>heme</name>
        <dbReference type="ChEBI" id="CHEBI:30413"/>
    </cofactor>
</comment>
<evidence type="ECO:0000256" key="6">
    <source>
        <dbReference type="ARBA" id="ARBA00022723"/>
    </source>
</evidence>
<evidence type="ECO:0000313" key="15">
    <source>
        <dbReference type="EMBL" id="KAJ4428799.1"/>
    </source>
</evidence>
<evidence type="ECO:0000256" key="2">
    <source>
        <dbReference type="ARBA" id="ARBA00004174"/>
    </source>
</evidence>
<keyword evidence="14" id="KW-0812">Transmembrane</keyword>
<gene>
    <name evidence="15" type="primary">CYP9E2_1</name>
    <name evidence="15" type="ORF">ANN_25792</name>
</gene>
<dbReference type="PROSITE" id="PS00086">
    <property type="entry name" value="CYTOCHROME_P450"/>
    <property type="match status" value="1"/>
</dbReference>
<comment type="caution">
    <text evidence="15">The sequence shown here is derived from an EMBL/GenBank/DDBJ whole genome shotgun (WGS) entry which is preliminary data.</text>
</comment>
<evidence type="ECO:0000256" key="4">
    <source>
        <dbReference type="ARBA" id="ARBA00010617"/>
    </source>
</evidence>
<dbReference type="InterPro" id="IPR017972">
    <property type="entry name" value="Cyt_P450_CS"/>
</dbReference>
<dbReference type="Proteomes" id="UP001148838">
    <property type="component" value="Unassembled WGS sequence"/>
</dbReference>
<keyword evidence="14" id="KW-1133">Transmembrane helix</keyword>
<evidence type="ECO:0000256" key="9">
    <source>
        <dbReference type="ARBA" id="ARBA00023002"/>
    </source>
</evidence>
<dbReference type="Gene3D" id="1.10.630.10">
    <property type="entry name" value="Cytochrome P450"/>
    <property type="match status" value="1"/>
</dbReference>
<dbReference type="PANTHER" id="PTHR24292:SF54">
    <property type="entry name" value="CYP9F3-RELATED"/>
    <property type="match status" value="1"/>
</dbReference>